<dbReference type="AlphaFoldDB" id="A0A0D3I283"/>
<dbReference type="PaxDb" id="2903-EOD05368"/>
<feature type="compositionally biased region" description="Basic residues" evidence="1">
    <location>
        <begin position="28"/>
        <end position="52"/>
    </location>
</feature>
<feature type="region of interest" description="Disordered" evidence="1">
    <location>
        <begin position="1"/>
        <end position="81"/>
    </location>
</feature>
<feature type="region of interest" description="Disordered" evidence="1">
    <location>
        <begin position="141"/>
        <end position="166"/>
    </location>
</feature>
<dbReference type="Proteomes" id="UP000013827">
    <property type="component" value="Unassembled WGS sequence"/>
</dbReference>
<sequence length="193" mass="20785">MRSPPRPRGQAALRGGVRQAAAAAPPPRPRRRHRQPGRRPLGRRPRALRLGRSRGGAAAAARPRSGGGGGGFGSPRRRGGGGCLAAARAALAASHELEAGRSFVALLGDDSFEAALSSLLPLCAVPLLRLGLSGEVPRLPLAAPRSARGGDVPGSGRHRRRRRRLRAPRRRRVGGARRFGARIWPRKRRRRRW</sequence>
<feature type="compositionally biased region" description="Low complexity" evidence="1">
    <location>
        <begin position="8"/>
        <end position="23"/>
    </location>
</feature>
<feature type="compositionally biased region" description="Basic residues" evidence="1">
    <location>
        <begin position="156"/>
        <end position="166"/>
    </location>
</feature>
<evidence type="ECO:0000256" key="1">
    <source>
        <dbReference type="SAM" id="MobiDB-lite"/>
    </source>
</evidence>
<name>A0A0D3I283_EMIH1</name>
<reference evidence="3" key="1">
    <citation type="journal article" date="2013" name="Nature">
        <title>Pan genome of the phytoplankton Emiliania underpins its global distribution.</title>
        <authorList>
            <person name="Read B.A."/>
            <person name="Kegel J."/>
            <person name="Klute M.J."/>
            <person name="Kuo A."/>
            <person name="Lefebvre S.C."/>
            <person name="Maumus F."/>
            <person name="Mayer C."/>
            <person name="Miller J."/>
            <person name="Monier A."/>
            <person name="Salamov A."/>
            <person name="Young J."/>
            <person name="Aguilar M."/>
            <person name="Claverie J.M."/>
            <person name="Frickenhaus S."/>
            <person name="Gonzalez K."/>
            <person name="Herman E.K."/>
            <person name="Lin Y.C."/>
            <person name="Napier J."/>
            <person name="Ogata H."/>
            <person name="Sarno A.F."/>
            <person name="Shmutz J."/>
            <person name="Schroeder D."/>
            <person name="de Vargas C."/>
            <person name="Verret F."/>
            <person name="von Dassow P."/>
            <person name="Valentin K."/>
            <person name="Van de Peer Y."/>
            <person name="Wheeler G."/>
            <person name="Dacks J.B."/>
            <person name="Delwiche C.F."/>
            <person name="Dyhrman S.T."/>
            <person name="Glockner G."/>
            <person name="John U."/>
            <person name="Richards T."/>
            <person name="Worden A.Z."/>
            <person name="Zhang X."/>
            <person name="Grigoriev I.V."/>
            <person name="Allen A.E."/>
            <person name="Bidle K."/>
            <person name="Borodovsky M."/>
            <person name="Bowler C."/>
            <person name="Brownlee C."/>
            <person name="Cock J.M."/>
            <person name="Elias M."/>
            <person name="Gladyshev V.N."/>
            <person name="Groth M."/>
            <person name="Guda C."/>
            <person name="Hadaegh A."/>
            <person name="Iglesias-Rodriguez M.D."/>
            <person name="Jenkins J."/>
            <person name="Jones B.M."/>
            <person name="Lawson T."/>
            <person name="Leese F."/>
            <person name="Lindquist E."/>
            <person name="Lobanov A."/>
            <person name="Lomsadze A."/>
            <person name="Malik S.B."/>
            <person name="Marsh M.E."/>
            <person name="Mackinder L."/>
            <person name="Mock T."/>
            <person name="Mueller-Roeber B."/>
            <person name="Pagarete A."/>
            <person name="Parker M."/>
            <person name="Probert I."/>
            <person name="Quesneville H."/>
            <person name="Raines C."/>
            <person name="Rensing S.A."/>
            <person name="Riano-Pachon D.M."/>
            <person name="Richier S."/>
            <person name="Rokitta S."/>
            <person name="Shiraiwa Y."/>
            <person name="Soanes D.M."/>
            <person name="van der Giezen M."/>
            <person name="Wahlund T.M."/>
            <person name="Williams B."/>
            <person name="Wilson W."/>
            <person name="Wolfe G."/>
            <person name="Wurch L.L."/>
        </authorList>
    </citation>
    <scope>NUCLEOTIDE SEQUENCE</scope>
</reference>
<dbReference type="EnsemblProtists" id="EOD05368">
    <property type="protein sequence ID" value="EOD05368"/>
    <property type="gene ID" value="EMIHUDRAFT_433164"/>
</dbReference>
<proteinExistence type="predicted"/>
<keyword evidence="3" id="KW-1185">Reference proteome</keyword>
<organism evidence="2 3">
    <name type="scientific">Emiliania huxleyi (strain CCMP1516)</name>
    <dbReference type="NCBI Taxonomy" id="280463"/>
    <lineage>
        <taxon>Eukaryota</taxon>
        <taxon>Haptista</taxon>
        <taxon>Haptophyta</taxon>
        <taxon>Prymnesiophyceae</taxon>
        <taxon>Isochrysidales</taxon>
        <taxon>Noelaerhabdaceae</taxon>
        <taxon>Emiliania</taxon>
    </lineage>
</organism>
<feature type="compositionally biased region" description="Low complexity" evidence="1">
    <location>
        <begin position="55"/>
        <end position="64"/>
    </location>
</feature>
<evidence type="ECO:0000313" key="2">
    <source>
        <dbReference type="EnsemblProtists" id="EOD05368"/>
    </source>
</evidence>
<evidence type="ECO:0000313" key="3">
    <source>
        <dbReference type="Proteomes" id="UP000013827"/>
    </source>
</evidence>
<accession>A0A0D3I283</accession>
<reference evidence="2" key="2">
    <citation type="submission" date="2024-10" db="UniProtKB">
        <authorList>
            <consortium name="EnsemblProtists"/>
        </authorList>
    </citation>
    <scope>IDENTIFICATION</scope>
</reference>
<protein>
    <submittedName>
        <fullName evidence="2">Uncharacterized protein</fullName>
    </submittedName>
</protein>